<feature type="transmembrane region" description="Helical" evidence="9">
    <location>
        <begin position="195"/>
        <end position="218"/>
    </location>
</feature>
<feature type="transmembrane region" description="Helical" evidence="9">
    <location>
        <begin position="81"/>
        <end position="103"/>
    </location>
</feature>
<gene>
    <name evidence="10" type="primary">brnQ</name>
    <name evidence="10" type="ORF">E4U03_01730</name>
</gene>
<keyword evidence="8 9" id="KW-0472">Membrane</keyword>
<dbReference type="GO" id="GO:0005886">
    <property type="term" value="C:plasma membrane"/>
    <property type="evidence" value="ECO:0007669"/>
    <property type="project" value="UniProtKB-SubCell"/>
</dbReference>
<feature type="transmembrane region" description="Helical" evidence="9">
    <location>
        <begin position="155"/>
        <end position="175"/>
    </location>
</feature>
<keyword evidence="4" id="KW-1003">Cell membrane</keyword>
<keyword evidence="5 9" id="KW-0812">Transmembrane</keyword>
<comment type="subcellular location">
    <subcellularLocation>
        <location evidence="1">Cell membrane</location>
        <topology evidence="1">Multi-pass membrane protein</topology>
    </subcellularLocation>
</comment>
<protein>
    <submittedName>
        <fullName evidence="10">Branched-chain amino acid transport system II carrier protein</fullName>
    </submittedName>
</protein>
<organism evidence="10 11">
    <name type="scientific">Rothia nasimurium</name>
    <dbReference type="NCBI Taxonomy" id="85336"/>
    <lineage>
        <taxon>Bacteria</taxon>
        <taxon>Bacillati</taxon>
        <taxon>Actinomycetota</taxon>
        <taxon>Actinomycetes</taxon>
        <taxon>Micrococcales</taxon>
        <taxon>Micrococcaceae</taxon>
        <taxon>Rothia</taxon>
    </lineage>
</organism>
<comment type="similarity">
    <text evidence="2">Belongs to the branched chain amino acid transporter family.</text>
</comment>
<sequence>MNSAPTKSSPLISIVVTALMLFSMFFGAGNLIFPAMLGAEAGGNFTPAIAGFLVTGVLMPILAVIALAVTGRDLQDLAARGGKIFALIFPPLVYLSIGALYALPRTGTVSYAMAVDPYLSVDGMVPTLIFSAVFFGVSYLLAMNPIGIVDTLGKYLTPALVILLGVLVVMSFITLRTPSAAPTEDYATGAFATGFVNGYMTMDSLAGLAFGIIVIASLREKGISGRTEMLRSVALAGGIAGLLLGAVYLGLGYIGEHIADGQGYKDGAALLTDAAAQTMGGPGAVVFGLIVMLACLTTSVGLIGATSSFFNKLVPSVSYRTWAIIFTLIAFVLASFGLEGLMSFAIPIITTLYPPALTLVVLTLLEAALRAPWVNLTHRFALLVSVIWALLMTLNSQGVGSSIIEPLIGWAPAHAYDLGWFVPTLIAALIGATIDLVQHRRASAR</sequence>
<feature type="transmembrane region" description="Helical" evidence="9">
    <location>
        <begin position="418"/>
        <end position="437"/>
    </location>
</feature>
<keyword evidence="6" id="KW-0029">Amino-acid transport</keyword>
<dbReference type="GO" id="GO:0015820">
    <property type="term" value="P:L-leucine transport"/>
    <property type="evidence" value="ECO:0007669"/>
    <property type="project" value="TreeGrafter"/>
</dbReference>
<evidence type="ECO:0000313" key="10">
    <source>
        <dbReference type="EMBL" id="TFU23851.1"/>
    </source>
</evidence>
<evidence type="ECO:0000313" key="11">
    <source>
        <dbReference type="Proteomes" id="UP000297951"/>
    </source>
</evidence>
<dbReference type="AlphaFoldDB" id="A0A4Y9F7J2"/>
<evidence type="ECO:0000256" key="2">
    <source>
        <dbReference type="ARBA" id="ARBA00008540"/>
    </source>
</evidence>
<accession>A0A4Y9F7J2</accession>
<evidence type="ECO:0000256" key="9">
    <source>
        <dbReference type="SAM" id="Phobius"/>
    </source>
</evidence>
<evidence type="ECO:0000256" key="8">
    <source>
        <dbReference type="ARBA" id="ARBA00023136"/>
    </source>
</evidence>
<evidence type="ECO:0000256" key="7">
    <source>
        <dbReference type="ARBA" id="ARBA00022989"/>
    </source>
</evidence>
<feature type="transmembrane region" description="Helical" evidence="9">
    <location>
        <begin position="45"/>
        <end position="69"/>
    </location>
</feature>
<feature type="transmembrane region" description="Helical" evidence="9">
    <location>
        <begin position="380"/>
        <end position="398"/>
    </location>
</feature>
<dbReference type="Proteomes" id="UP000297951">
    <property type="component" value="Unassembled WGS sequence"/>
</dbReference>
<dbReference type="GO" id="GO:0015190">
    <property type="term" value="F:L-leucine transmembrane transporter activity"/>
    <property type="evidence" value="ECO:0007669"/>
    <property type="project" value="TreeGrafter"/>
</dbReference>
<dbReference type="GO" id="GO:0015188">
    <property type="term" value="F:L-isoleucine transmembrane transporter activity"/>
    <property type="evidence" value="ECO:0007669"/>
    <property type="project" value="TreeGrafter"/>
</dbReference>
<name>A0A4Y9F7J2_9MICC</name>
<dbReference type="PANTHER" id="PTHR30588:SF0">
    <property type="entry name" value="BRANCHED-CHAIN AMINO ACID PERMEASE BRNQ"/>
    <property type="match status" value="1"/>
</dbReference>
<feature type="transmembrane region" description="Helical" evidence="9">
    <location>
        <begin position="230"/>
        <end position="254"/>
    </location>
</feature>
<feature type="transmembrane region" description="Helical" evidence="9">
    <location>
        <begin position="284"/>
        <end position="305"/>
    </location>
</feature>
<evidence type="ECO:0000256" key="4">
    <source>
        <dbReference type="ARBA" id="ARBA00022475"/>
    </source>
</evidence>
<reference evidence="10 11" key="1">
    <citation type="submission" date="2019-03" db="EMBL/GenBank/DDBJ databases">
        <title>Diversity of the mouse oral microbiome.</title>
        <authorList>
            <person name="Joseph S."/>
            <person name="Aduse-Opoku J."/>
            <person name="Curtis M."/>
            <person name="Wade W."/>
            <person name="Hashim A."/>
        </authorList>
    </citation>
    <scope>NUCLEOTIDE SEQUENCE [LARGE SCALE GENOMIC DNA]</scope>
    <source>
        <strain evidence="11">irhom_31</strain>
    </source>
</reference>
<evidence type="ECO:0000256" key="5">
    <source>
        <dbReference type="ARBA" id="ARBA00022692"/>
    </source>
</evidence>
<evidence type="ECO:0000256" key="3">
    <source>
        <dbReference type="ARBA" id="ARBA00022448"/>
    </source>
</evidence>
<dbReference type="EMBL" id="SPQC01000004">
    <property type="protein sequence ID" value="TFU23851.1"/>
    <property type="molecule type" value="Genomic_DNA"/>
</dbReference>
<dbReference type="RefSeq" id="WP_135011270.1">
    <property type="nucleotide sequence ID" value="NZ_JADGLK010000004.1"/>
</dbReference>
<keyword evidence="7 9" id="KW-1133">Transmembrane helix</keyword>
<keyword evidence="3" id="KW-0813">Transport</keyword>
<dbReference type="InterPro" id="IPR004685">
    <property type="entry name" value="Brnchd-chn_aa_trnsp_Livcs"/>
</dbReference>
<feature type="transmembrane region" description="Helical" evidence="9">
    <location>
        <begin position="344"/>
        <end position="368"/>
    </location>
</feature>
<dbReference type="GO" id="GO:0015818">
    <property type="term" value="P:isoleucine transport"/>
    <property type="evidence" value="ECO:0007669"/>
    <property type="project" value="TreeGrafter"/>
</dbReference>
<feature type="transmembrane region" description="Helical" evidence="9">
    <location>
        <begin position="317"/>
        <end position="338"/>
    </location>
</feature>
<dbReference type="NCBIfam" id="TIGR00796">
    <property type="entry name" value="livcs"/>
    <property type="match status" value="1"/>
</dbReference>
<evidence type="ECO:0000256" key="6">
    <source>
        <dbReference type="ARBA" id="ARBA00022970"/>
    </source>
</evidence>
<dbReference type="PANTHER" id="PTHR30588">
    <property type="entry name" value="BRANCHED-CHAIN AMINO ACID TRANSPORT SYSTEM 2 CARRIER PROTEIN"/>
    <property type="match status" value="1"/>
</dbReference>
<dbReference type="Pfam" id="PF05525">
    <property type="entry name" value="Branch_AA_trans"/>
    <property type="match status" value="1"/>
</dbReference>
<dbReference type="GO" id="GO:0005304">
    <property type="term" value="F:L-valine transmembrane transporter activity"/>
    <property type="evidence" value="ECO:0007669"/>
    <property type="project" value="TreeGrafter"/>
</dbReference>
<dbReference type="OrthoDB" id="9783920at2"/>
<feature type="transmembrane region" description="Helical" evidence="9">
    <location>
        <begin position="123"/>
        <end position="143"/>
    </location>
</feature>
<evidence type="ECO:0000256" key="1">
    <source>
        <dbReference type="ARBA" id="ARBA00004651"/>
    </source>
</evidence>
<proteinExistence type="inferred from homology"/>
<comment type="caution">
    <text evidence="10">The sequence shown here is derived from an EMBL/GenBank/DDBJ whole genome shotgun (WGS) entry which is preliminary data.</text>
</comment>
<feature type="transmembrane region" description="Helical" evidence="9">
    <location>
        <begin position="12"/>
        <end position="33"/>
    </location>
</feature>